<feature type="compositionally biased region" description="Basic and acidic residues" evidence="1">
    <location>
        <begin position="50"/>
        <end position="59"/>
    </location>
</feature>
<dbReference type="OrthoDB" id="9812722at2"/>
<protein>
    <submittedName>
        <fullName evidence="2">SprA-related family protein</fullName>
    </submittedName>
</protein>
<accession>A0A1H0EU08</accession>
<feature type="compositionally biased region" description="Polar residues" evidence="1">
    <location>
        <begin position="18"/>
        <end position="47"/>
    </location>
</feature>
<keyword evidence="3" id="KW-1185">Reference proteome</keyword>
<dbReference type="Proteomes" id="UP000199075">
    <property type="component" value="Unassembled WGS sequence"/>
</dbReference>
<feature type="region of interest" description="Disordered" evidence="1">
    <location>
        <begin position="1"/>
        <end position="76"/>
    </location>
</feature>
<dbReference type="InterPro" id="IPR021973">
    <property type="entry name" value="SprA-related"/>
</dbReference>
<dbReference type="AlphaFoldDB" id="A0A1H0EU08"/>
<evidence type="ECO:0000313" key="3">
    <source>
        <dbReference type="Proteomes" id="UP000199075"/>
    </source>
</evidence>
<dbReference type="RefSeq" id="WP_089677060.1">
    <property type="nucleotide sequence ID" value="NZ_FNIV01000002.1"/>
</dbReference>
<dbReference type="STRING" id="419597.SAMN04487957_102196"/>
<sequence>MFATTVVGPVPLHAGAQPQLQPSQPTSDPAQATAGNSAGNATEQSAQALDAERTRRPTEGEAATKPNGEALSEAELRQVEQMKVTDQEIRRHELAHQVAGGAYTGAPSYSFERGPDGNRYVVAGEVPIDYGPVQGDPRATMDKMQQVIAAALAPADPSPKDHQVAARARGYMMAAQLELAQQQSEMNGAREGAAAGEKRAAPTPDESNEPRGSSVEASDRIDAGHAPADLALSRYDIIARTVSSGAQEALRSLA</sequence>
<dbReference type="EMBL" id="FNIV01000002">
    <property type="protein sequence ID" value="SDN85815.1"/>
    <property type="molecule type" value="Genomic_DNA"/>
</dbReference>
<reference evidence="3" key="1">
    <citation type="submission" date="2016-10" db="EMBL/GenBank/DDBJ databases">
        <authorList>
            <person name="Varghese N."/>
            <person name="Submissions S."/>
        </authorList>
    </citation>
    <scope>NUCLEOTIDE SEQUENCE [LARGE SCALE GENOMIC DNA]</scope>
    <source>
        <strain evidence="3">CGMCC 1.6444</strain>
    </source>
</reference>
<feature type="region of interest" description="Disordered" evidence="1">
    <location>
        <begin position="182"/>
        <end position="222"/>
    </location>
</feature>
<evidence type="ECO:0000313" key="2">
    <source>
        <dbReference type="EMBL" id="SDN85815.1"/>
    </source>
</evidence>
<name>A0A1H0EU08_9GAMM</name>
<gene>
    <name evidence="2" type="ORF">SAMN04487957_102196</name>
</gene>
<dbReference type="Pfam" id="PF12118">
    <property type="entry name" value="SprA-related"/>
    <property type="match status" value="1"/>
</dbReference>
<organism evidence="2 3">
    <name type="scientific">Halomonas shengliensis</name>
    <dbReference type="NCBI Taxonomy" id="419597"/>
    <lineage>
        <taxon>Bacteria</taxon>
        <taxon>Pseudomonadati</taxon>
        <taxon>Pseudomonadota</taxon>
        <taxon>Gammaproteobacteria</taxon>
        <taxon>Oceanospirillales</taxon>
        <taxon>Halomonadaceae</taxon>
        <taxon>Halomonas</taxon>
    </lineage>
</organism>
<evidence type="ECO:0000256" key="1">
    <source>
        <dbReference type="SAM" id="MobiDB-lite"/>
    </source>
</evidence>
<feature type="compositionally biased region" description="Low complexity" evidence="1">
    <location>
        <begin position="182"/>
        <end position="195"/>
    </location>
</feature>
<proteinExistence type="predicted"/>